<protein>
    <submittedName>
        <fullName evidence="1">Uncharacterized protein</fullName>
    </submittedName>
</protein>
<comment type="caution">
    <text evidence="1">The sequence shown here is derived from an EMBL/GenBank/DDBJ whole genome shotgun (WGS) entry which is preliminary data.</text>
</comment>
<organism evidence="1 2">
    <name type="scientific">Vaccinium darrowii</name>
    <dbReference type="NCBI Taxonomy" id="229202"/>
    <lineage>
        <taxon>Eukaryota</taxon>
        <taxon>Viridiplantae</taxon>
        <taxon>Streptophyta</taxon>
        <taxon>Embryophyta</taxon>
        <taxon>Tracheophyta</taxon>
        <taxon>Spermatophyta</taxon>
        <taxon>Magnoliopsida</taxon>
        <taxon>eudicotyledons</taxon>
        <taxon>Gunneridae</taxon>
        <taxon>Pentapetalae</taxon>
        <taxon>asterids</taxon>
        <taxon>Ericales</taxon>
        <taxon>Ericaceae</taxon>
        <taxon>Vaccinioideae</taxon>
        <taxon>Vaccinieae</taxon>
        <taxon>Vaccinium</taxon>
    </lineage>
</organism>
<name>A0ACB7X592_9ERIC</name>
<accession>A0ACB7X592</accession>
<evidence type="ECO:0000313" key="1">
    <source>
        <dbReference type="EMBL" id="KAH7835849.1"/>
    </source>
</evidence>
<reference evidence="1 2" key="1">
    <citation type="journal article" date="2021" name="Hortic Res">
        <title>High-quality reference genome and annotation aids understanding of berry development for evergreen blueberry (Vaccinium darrowii).</title>
        <authorList>
            <person name="Yu J."/>
            <person name="Hulse-Kemp A.M."/>
            <person name="Babiker E."/>
            <person name="Staton M."/>
        </authorList>
    </citation>
    <scope>NUCLEOTIDE SEQUENCE [LARGE SCALE GENOMIC DNA]</scope>
    <source>
        <strain evidence="2">cv. NJ 8807/NJ 8810</strain>
        <tissue evidence="1">Young leaf</tissue>
    </source>
</reference>
<sequence>MAMDVDDVEALEMFGEGPIGSDNKLADADFFNTFQNDFRDVQRGSNLCLVAGFLPHLLFNVHYLLME</sequence>
<dbReference type="Proteomes" id="UP000828048">
    <property type="component" value="Chromosome 2"/>
</dbReference>
<proteinExistence type="predicted"/>
<gene>
    <name evidence="1" type="ORF">Vadar_030484</name>
</gene>
<keyword evidence="2" id="KW-1185">Reference proteome</keyword>
<evidence type="ECO:0000313" key="2">
    <source>
        <dbReference type="Proteomes" id="UP000828048"/>
    </source>
</evidence>
<dbReference type="EMBL" id="CM037152">
    <property type="protein sequence ID" value="KAH7835849.1"/>
    <property type="molecule type" value="Genomic_DNA"/>
</dbReference>